<dbReference type="Proteomes" id="UP001597058">
    <property type="component" value="Unassembled WGS sequence"/>
</dbReference>
<name>A0ABW3X785_9ACTN</name>
<evidence type="ECO:0000313" key="2">
    <source>
        <dbReference type="EMBL" id="MFD1304771.1"/>
    </source>
</evidence>
<accession>A0ABW3X785</accession>
<evidence type="ECO:0008006" key="4">
    <source>
        <dbReference type="Google" id="ProtNLM"/>
    </source>
</evidence>
<reference evidence="3" key="1">
    <citation type="journal article" date="2019" name="Int. J. Syst. Evol. Microbiol.">
        <title>The Global Catalogue of Microorganisms (GCM) 10K type strain sequencing project: providing services to taxonomists for standard genome sequencing and annotation.</title>
        <authorList>
            <consortium name="The Broad Institute Genomics Platform"/>
            <consortium name="The Broad Institute Genome Sequencing Center for Infectious Disease"/>
            <person name="Wu L."/>
            <person name="Ma J."/>
        </authorList>
    </citation>
    <scope>NUCLEOTIDE SEQUENCE [LARGE SCALE GENOMIC DNA]</scope>
    <source>
        <strain evidence="3">CGMCC 4.7020</strain>
    </source>
</reference>
<dbReference type="RefSeq" id="WP_381239451.1">
    <property type="nucleotide sequence ID" value="NZ_JBHSKH010000072.1"/>
</dbReference>
<evidence type="ECO:0000256" key="1">
    <source>
        <dbReference type="SAM" id="MobiDB-lite"/>
    </source>
</evidence>
<keyword evidence="3" id="KW-1185">Reference proteome</keyword>
<evidence type="ECO:0000313" key="3">
    <source>
        <dbReference type="Proteomes" id="UP001597058"/>
    </source>
</evidence>
<organism evidence="2 3">
    <name type="scientific">Streptomyces kaempferi</name>
    <dbReference type="NCBI Taxonomy" id="333725"/>
    <lineage>
        <taxon>Bacteria</taxon>
        <taxon>Bacillati</taxon>
        <taxon>Actinomycetota</taxon>
        <taxon>Actinomycetes</taxon>
        <taxon>Kitasatosporales</taxon>
        <taxon>Streptomycetaceae</taxon>
        <taxon>Streptomyces</taxon>
    </lineage>
</organism>
<feature type="compositionally biased region" description="Pro residues" evidence="1">
    <location>
        <begin position="183"/>
        <end position="194"/>
    </location>
</feature>
<dbReference type="EMBL" id="JBHTMM010000002">
    <property type="protein sequence ID" value="MFD1304771.1"/>
    <property type="molecule type" value="Genomic_DNA"/>
</dbReference>
<protein>
    <recommendedName>
        <fullName evidence="4">SLATT domain-containing protein</fullName>
    </recommendedName>
</protein>
<comment type="caution">
    <text evidence="2">The sequence shown here is derived from an EMBL/GenBank/DDBJ whole genome shotgun (WGS) entry which is preliminary data.</text>
</comment>
<gene>
    <name evidence="2" type="ORF">ACFQ5X_02810</name>
</gene>
<feature type="region of interest" description="Disordered" evidence="1">
    <location>
        <begin position="167"/>
        <end position="213"/>
    </location>
</feature>
<proteinExistence type="predicted"/>
<sequence>MYTLASAGLSLTAGLLVWPAVAESSQFGAQVVVSALSGFAALVIVAPHASGLSDRADEAIKLCSAYSAVYGDLLAAKSRLDAGSTADFSHAAEIFRRFQHIQERKDALALPAGNGRMTGTVARVKGNGRPARIITGTARKAELPSAPYVLESGSATDREDRVIPAAFAHPSTSRHPAARELPDPNPSTPNPDIPSPHRIRSRGAALVASLHRR</sequence>